<protein>
    <submittedName>
        <fullName evidence="2">Uncharacterized protein</fullName>
    </submittedName>
</protein>
<evidence type="ECO:0000256" key="1">
    <source>
        <dbReference type="SAM" id="MobiDB-lite"/>
    </source>
</evidence>
<feature type="region of interest" description="Disordered" evidence="1">
    <location>
        <begin position="19"/>
        <end position="64"/>
    </location>
</feature>
<name>A0A1I7L9L4_9BURK</name>
<dbReference type="STRING" id="1035707.SAMN05216552_102540"/>
<feature type="compositionally biased region" description="Basic and acidic residues" evidence="1">
    <location>
        <begin position="51"/>
        <end position="64"/>
    </location>
</feature>
<sequence length="78" mass="8267">MCVICLTMERARARLGLPADGLQRSGQCASAAGETRRADAGGTSRPAPAEGPRRDADLRGERRLVARPAPELIAQLVE</sequence>
<keyword evidence="3" id="KW-1185">Reference proteome</keyword>
<gene>
    <name evidence="2" type="ORF">SAMN05216552_102540</name>
</gene>
<dbReference type="Proteomes" id="UP000199391">
    <property type="component" value="Unassembled WGS sequence"/>
</dbReference>
<evidence type="ECO:0000313" key="2">
    <source>
        <dbReference type="EMBL" id="SFV06391.1"/>
    </source>
</evidence>
<proteinExistence type="predicted"/>
<reference evidence="3" key="1">
    <citation type="submission" date="2016-10" db="EMBL/GenBank/DDBJ databases">
        <authorList>
            <person name="Varghese N."/>
            <person name="Submissions S."/>
        </authorList>
    </citation>
    <scope>NUCLEOTIDE SEQUENCE [LARGE SCALE GENOMIC DNA]</scope>
    <source>
        <strain evidence="3">CGMCC 1.11014</strain>
    </source>
</reference>
<dbReference type="AlphaFoldDB" id="A0A1I7L9L4"/>
<evidence type="ECO:0000313" key="3">
    <source>
        <dbReference type="Proteomes" id="UP000199391"/>
    </source>
</evidence>
<organism evidence="2 3">
    <name type="scientific">Pseudoduganella namucuonensis</name>
    <dbReference type="NCBI Taxonomy" id="1035707"/>
    <lineage>
        <taxon>Bacteria</taxon>
        <taxon>Pseudomonadati</taxon>
        <taxon>Pseudomonadota</taxon>
        <taxon>Betaproteobacteria</taxon>
        <taxon>Burkholderiales</taxon>
        <taxon>Oxalobacteraceae</taxon>
        <taxon>Telluria group</taxon>
        <taxon>Pseudoduganella</taxon>
    </lineage>
</organism>
<accession>A0A1I7L9L4</accession>
<dbReference type="EMBL" id="FPBO01000025">
    <property type="protein sequence ID" value="SFV06391.1"/>
    <property type="molecule type" value="Genomic_DNA"/>
</dbReference>